<comment type="catalytic activity">
    <reaction evidence="3">
        <text>L-glutaminyl-[protein] + H2O = L-glutamyl-[protein] + NH4(+)</text>
        <dbReference type="Rhea" id="RHEA:16441"/>
        <dbReference type="Rhea" id="RHEA-COMP:10207"/>
        <dbReference type="Rhea" id="RHEA-COMP:10208"/>
        <dbReference type="ChEBI" id="CHEBI:15377"/>
        <dbReference type="ChEBI" id="CHEBI:28938"/>
        <dbReference type="ChEBI" id="CHEBI:29973"/>
        <dbReference type="ChEBI" id="CHEBI:30011"/>
        <dbReference type="EC" id="3.5.1.44"/>
    </reaction>
</comment>
<name>A0A0N1JTU1_9NEIS</name>
<dbReference type="CDD" id="cd16352">
    <property type="entry name" value="CheD"/>
    <property type="match status" value="1"/>
</dbReference>
<dbReference type="GO" id="GO:0006935">
    <property type="term" value="P:chemotaxis"/>
    <property type="evidence" value="ECO:0007669"/>
    <property type="project" value="UniProtKB-UniRule"/>
</dbReference>
<comment type="function">
    <text evidence="3">Probably deamidates glutamine residues to glutamate on methyl-accepting chemotaxis receptors (MCPs), playing an important role in chemotaxis.</text>
</comment>
<dbReference type="EMBL" id="LAQT01000001">
    <property type="protein sequence ID" value="KPC55104.1"/>
    <property type="molecule type" value="Genomic_DNA"/>
</dbReference>
<gene>
    <name evidence="4" type="primary">cheD_1</name>
    <name evidence="3" type="synonym">cheD</name>
    <name evidence="4" type="ORF">WG78_00555</name>
</gene>
<dbReference type="OrthoDB" id="9807202at2"/>
<dbReference type="GO" id="GO:0050568">
    <property type="term" value="F:protein-glutamine glutaminase activity"/>
    <property type="evidence" value="ECO:0007669"/>
    <property type="project" value="UniProtKB-UniRule"/>
</dbReference>
<dbReference type="InterPro" id="IPR038592">
    <property type="entry name" value="CheD-like_sf"/>
</dbReference>
<dbReference type="InterPro" id="IPR005659">
    <property type="entry name" value="Chemorcpt_Glu_NH3ase_CheD"/>
</dbReference>
<dbReference type="PANTHER" id="PTHR35147:SF3">
    <property type="entry name" value="CHEMORECEPTOR GLUTAMINE DEAMIDASE CHED 1-RELATED"/>
    <property type="match status" value="1"/>
</dbReference>
<evidence type="ECO:0000256" key="1">
    <source>
        <dbReference type="ARBA" id="ARBA00022500"/>
    </source>
</evidence>
<dbReference type="Pfam" id="PF03975">
    <property type="entry name" value="CheD"/>
    <property type="match status" value="1"/>
</dbReference>
<keyword evidence="2 3" id="KW-0378">Hydrolase</keyword>
<dbReference type="RefSeq" id="WP_083458659.1">
    <property type="nucleotide sequence ID" value="NZ_LAQT01000001.1"/>
</dbReference>
<evidence type="ECO:0000313" key="4">
    <source>
        <dbReference type="EMBL" id="KPC55104.1"/>
    </source>
</evidence>
<organism evidence="4 5">
    <name type="scientific">Amantichitinum ursilacus</name>
    <dbReference type="NCBI Taxonomy" id="857265"/>
    <lineage>
        <taxon>Bacteria</taxon>
        <taxon>Pseudomonadati</taxon>
        <taxon>Pseudomonadota</taxon>
        <taxon>Betaproteobacteria</taxon>
        <taxon>Neisseriales</taxon>
        <taxon>Chitinibacteraceae</taxon>
        <taxon>Amantichitinum</taxon>
    </lineage>
</organism>
<evidence type="ECO:0000313" key="5">
    <source>
        <dbReference type="Proteomes" id="UP000037939"/>
    </source>
</evidence>
<comment type="similarity">
    <text evidence="3">Belongs to the CheD family.</text>
</comment>
<dbReference type="Gene3D" id="3.30.1330.200">
    <property type="match status" value="1"/>
</dbReference>
<keyword evidence="1 3" id="KW-0145">Chemotaxis</keyword>
<keyword evidence="5" id="KW-1185">Reference proteome</keyword>
<proteinExistence type="inferred from homology"/>
<evidence type="ECO:0000256" key="3">
    <source>
        <dbReference type="HAMAP-Rule" id="MF_01440"/>
    </source>
</evidence>
<keyword evidence="4" id="KW-0675">Receptor</keyword>
<dbReference type="AlphaFoldDB" id="A0A0N1JTU1"/>
<dbReference type="Proteomes" id="UP000037939">
    <property type="component" value="Unassembled WGS sequence"/>
</dbReference>
<dbReference type="PANTHER" id="PTHR35147">
    <property type="entry name" value="CHEMORECEPTOR GLUTAMINE DEAMIDASE CHED-RELATED"/>
    <property type="match status" value="1"/>
</dbReference>
<comment type="caution">
    <text evidence="4">The sequence shown here is derived from an EMBL/GenBank/DDBJ whole genome shotgun (WGS) entry which is preliminary data.</text>
</comment>
<dbReference type="InterPro" id="IPR011324">
    <property type="entry name" value="Cytotoxic_necrot_fac-like_cat"/>
</dbReference>
<reference evidence="4 5" key="1">
    <citation type="submission" date="2015-07" db="EMBL/GenBank/DDBJ databases">
        <title>Draft genome sequence of the Amantichitinum ursilacus IGB-41, a new chitin-degrading bacterium.</title>
        <authorList>
            <person name="Kirstahler P."/>
            <person name="Guenther M."/>
            <person name="Grumaz C."/>
            <person name="Rupp S."/>
            <person name="Zibek S."/>
            <person name="Sohn K."/>
        </authorList>
    </citation>
    <scope>NUCLEOTIDE SEQUENCE [LARGE SCALE GENOMIC DNA]</scope>
    <source>
        <strain evidence="4 5">IGB-41</strain>
    </source>
</reference>
<sequence>MHSIFVMPGEIWFGPAPGRIHTLLGSCLAMTVWHPGQRVGGLCHFLLPTSGRARQPGQLLNPRYGDDAMDALLSYMQDARLPAREFEYKLFGGGSFMSLPRRNNTPVGVKNIAGARGWLQRQGLSATVEDVGGEESRRIVLDLDTGAVWVHYAGIAPPAPTMMND</sequence>
<dbReference type="EC" id="3.5.1.44" evidence="3"/>
<dbReference type="HAMAP" id="MF_01440">
    <property type="entry name" value="CheD"/>
    <property type="match status" value="1"/>
</dbReference>
<dbReference type="SUPFAM" id="SSF64438">
    <property type="entry name" value="CNF1/YfiH-like putative cysteine hydrolases"/>
    <property type="match status" value="1"/>
</dbReference>
<dbReference type="STRING" id="857265.WG78_00555"/>
<accession>A0A0N1JTU1</accession>
<protein>
    <recommendedName>
        <fullName evidence="3">Probable chemoreceptor glutamine deamidase CheD</fullName>
        <ecNumber evidence="3">3.5.1.44</ecNumber>
    </recommendedName>
</protein>
<evidence type="ECO:0000256" key="2">
    <source>
        <dbReference type="ARBA" id="ARBA00022801"/>
    </source>
</evidence>